<dbReference type="SUPFAM" id="SSF51283">
    <property type="entry name" value="dUTPase-like"/>
    <property type="match status" value="1"/>
</dbReference>
<feature type="domain" description="dUTPase-like" evidence="5">
    <location>
        <begin position="14"/>
        <end position="141"/>
    </location>
</feature>
<dbReference type="CDD" id="cd07557">
    <property type="entry name" value="trimeric_dUTPase"/>
    <property type="match status" value="1"/>
</dbReference>
<dbReference type="KEGG" id="vg:24170873"/>
<name>A0A0E3URA6_9ABAC</name>
<keyword evidence="4" id="KW-0546">Nucleotide metabolism</keyword>
<comment type="similarity">
    <text evidence="1">Belongs to the dUTPase family.</text>
</comment>
<accession>A0A0E3URA6</accession>
<evidence type="ECO:0000256" key="1">
    <source>
        <dbReference type="ARBA" id="ARBA00006581"/>
    </source>
</evidence>
<dbReference type="NCBIfam" id="NF001862">
    <property type="entry name" value="PRK00601.1"/>
    <property type="match status" value="1"/>
</dbReference>
<evidence type="ECO:0000256" key="4">
    <source>
        <dbReference type="ARBA" id="ARBA00023080"/>
    </source>
</evidence>
<dbReference type="EMBL" id="KP752043">
    <property type="protein sequence ID" value="AKC91670.1"/>
    <property type="molecule type" value="Genomic_DNA"/>
</dbReference>
<dbReference type="GO" id="GO:0000287">
    <property type="term" value="F:magnesium ion binding"/>
    <property type="evidence" value="ECO:0007669"/>
    <property type="project" value="InterPro"/>
</dbReference>
<dbReference type="NCBIfam" id="TIGR00576">
    <property type="entry name" value="dut"/>
    <property type="match status" value="1"/>
</dbReference>
<dbReference type="InterPro" id="IPR029054">
    <property type="entry name" value="dUTPase-like"/>
</dbReference>
<dbReference type="RefSeq" id="YP_009133252.1">
    <property type="nucleotide sequence ID" value="NC_026922.1"/>
</dbReference>
<dbReference type="Proteomes" id="UP000201190">
    <property type="component" value="Segment"/>
</dbReference>
<dbReference type="GO" id="GO:0004170">
    <property type="term" value="F:dUTP diphosphatase activity"/>
    <property type="evidence" value="ECO:0007669"/>
    <property type="project" value="UniProtKB-EC"/>
</dbReference>
<reference evidence="6 7" key="1">
    <citation type="journal article" date="2015" name="Genome Announc.">
        <title>Genome Sequence of an Alphabaculovirus Isolated from the Oak Looper, Lambdina fiscellaria, Contains a Putative 2-Kilobase-Pair Transposable Element Encoding a Transposase and a FLYWCH Domain-Containing Protein.</title>
        <authorList>
            <person name="Rohrmann G.F."/>
            <person name="Erlandson M.A."/>
            <person name="Theilmann D.A."/>
        </authorList>
    </citation>
    <scope>NUCLEOTIDE SEQUENCE [LARGE SCALE GENOMIC DNA]</scope>
    <source>
        <strain evidence="6">GR15</strain>
    </source>
</reference>
<dbReference type="PANTHER" id="PTHR11241">
    <property type="entry name" value="DEOXYURIDINE 5'-TRIPHOSPHATE NUCLEOTIDOHYDROLASE"/>
    <property type="match status" value="1"/>
</dbReference>
<evidence type="ECO:0000313" key="6">
    <source>
        <dbReference type="EMBL" id="AKC91670.1"/>
    </source>
</evidence>
<dbReference type="GeneID" id="24170873"/>
<dbReference type="EC" id="3.6.1.23" evidence="2"/>
<dbReference type="Pfam" id="PF00692">
    <property type="entry name" value="dUTPase"/>
    <property type="match status" value="1"/>
</dbReference>
<dbReference type="InterPro" id="IPR033704">
    <property type="entry name" value="dUTPase_trimeric"/>
</dbReference>
<dbReference type="InterPro" id="IPR008181">
    <property type="entry name" value="dUTPase"/>
</dbReference>
<dbReference type="Gene3D" id="2.70.40.10">
    <property type="match status" value="1"/>
</dbReference>
<evidence type="ECO:0000256" key="3">
    <source>
        <dbReference type="ARBA" id="ARBA00022801"/>
    </source>
</evidence>
<protein>
    <recommendedName>
        <fullName evidence="2">dUTP diphosphatase</fullName>
        <ecNumber evidence="2">3.6.1.23</ecNumber>
    </recommendedName>
</protein>
<sequence length="142" mass="15432">MNGGVCKIKMRANAFAPTRATVGSAGYDVQTPVDFVLKARDHCFIDLGLALEMSPDVYARIESRSGLARRHQIVVGAGIVDNDYRGNIGVLLFNHGKRSRQFKRGDKIAQIVFSSYCSPFLVKSETLASTERDDGGFGSTGD</sequence>
<dbReference type="InterPro" id="IPR036157">
    <property type="entry name" value="dUTPase-like_sf"/>
</dbReference>
<evidence type="ECO:0000259" key="5">
    <source>
        <dbReference type="Pfam" id="PF00692"/>
    </source>
</evidence>
<keyword evidence="7" id="KW-1185">Reference proteome</keyword>
<dbReference type="GO" id="GO:0006226">
    <property type="term" value="P:dUMP biosynthetic process"/>
    <property type="evidence" value="ECO:0007669"/>
    <property type="project" value="InterPro"/>
</dbReference>
<organism evidence="6 7">
    <name type="scientific">Lambdina fiscellaria nucleopolyhedrovirus</name>
    <dbReference type="NCBI Taxonomy" id="1642929"/>
    <lineage>
        <taxon>Viruses</taxon>
        <taxon>Viruses incertae sedis</taxon>
        <taxon>Naldaviricetes</taxon>
        <taxon>Lefavirales</taxon>
        <taxon>Baculoviridae</taxon>
        <taxon>Alphabaculovirus</taxon>
        <taxon>Alphabaculovirus lafiscellariae</taxon>
    </lineage>
</organism>
<evidence type="ECO:0000313" key="7">
    <source>
        <dbReference type="Proteomes" id="UP000201190"/>
    </source>
</evidence>
<keyword evidence="3" id="KW-0378">Hydrolase</keyword>
<dbReference type="GO" id="GO:0046081">
    <property type="term" value="P:dUTP catabolic process"/>
    <property type="evidence" value="ECO:0007669"/>
    <property type="project" value="InterPro"/>
</dbReference>
<dbReference type="OrthoDB" id="12539at10239"/>
<evidence type="ECO:0000256" key="2">
    <source>
        <dbReference type="ARBA" id="ARBA00012379"/>
    </source>
</evidence>
<proteinExistence type="inferred from homology"/>
<dbReference type="PANTHER" id="PTHR11241:SF0">
    <property type="entry name" value="DEOXYURIDINE 5'-TRIPHOSPHATE NUCLEOTIDOHYDROLASE"/>
    <property type="match status" value="1"/>
</dbReference>